<gene>
    <name evidence="8" type="ORF">BF93_13100</name>
</gene>
<dbReference type="Pfam" id="PF08281">
    <property type="entry name" value="Sigma70_r4_2"/>
    <property type="match status" value="1"/>
</dbReference>
<dbReference type="EMBL" id="JDYK01000033">
    <property type="protein sequence ID" value="EWS79540.1"/>
    <property type="molecule type" value="Genomic_DNA"/>
</dbReference>
<dbReference type="NCBIfam" id="TIGR02937">
    <property type="entry name" value="sigma70-ECF"/>
    <property type="match status" value="1"/>
</dbReference>
<keyword evidence="3" id="KW-0805">Transcription regulation</keyword>
<dbReference type="Gene3D" id="1.10.10.10">
    <property type="entry name" value="Winged helix-like DNA-binding domain superfamily/Winged helix DNA-binding domain"/>
    <property type="match status" value="1"/>
</dbReference>
<dbReference type="GO" id="GO:0003677">
    <property type="term" value="F:DNA binding"/>
    <property type="evidence" value="ECO:0007669"/>
    <property type="project" value="InterPro"/>
</dbReference>
<dbReference type="InterPro" id="IPR032710">
    <property type="entry name" value="NTF2-like_dom_sf"/>
</dbReference>
<evidence type="ECO:0000259" key="7">
    <source>
        <dbReference type="Pfam" id="PF08281"/>
    </source>
</evidence>
<organism evidence="8 9">
    <name type="scientific">Brachybacterium phenoliresistens</name>
    <dbReference type="NCBI Taxonomy" id="396014"/>
    <lineage>
        <taxon>Bacteria</taxon>
        <taxon>Bacillati</taxon>
        <taxon>Actinomycetota</taxon>
        <taxon>Actinomycetes</taxon>
        <taxon>Micrococcales</taxon>
        <taxon>Dermabacteraceae</taxon>
        <taxon>Brachybacterium</taxon>
    </lineage>
</organism>
<dbReference type="InterPro" id="IPR013325">
    <property type="entry name" value="RNA_pol_sigma_r2"/>
</dbReference>
<dbReference type="OrthoDB" id="3211555at2"/>
<evidence type="ECO:0000256" key="5">
    <source>
        <dbReference type="ARBA" id="ARBA00023163"/>
    </source>
</evidence>
<dbReference type="Gene3D" id="3.10.450.50">
    <property type="match status" value="1"/>
</dbReference>
<dbReference type="RefSeq" id="WP_038374664.1">
    <property type="nucleotide sequence ID" value="NZ_KK070015.1"/>
</dbReference>
<keyword evidence="4" id="KW-0731">Sigma factor</keyword>
<name>Z9JMC5_9MICO</name>
<evidence type="ECO:0000256" key="2">
    <source>
        <dbReference type="ARBA" id="ARBA00011344"/>
    </source>
</evidence>
<sequence>MTDDPRLDDDFEEHRRHLFGVAYRMLGSVADAEDAVQEAWLRLRRSRESEAAEIENLGGWLTTTISRIALNMLRSRGIRRTDSLEERLEHLPEPILEREGGGDPGEEVALADTVGLALLIVLETLSPAERVAFVLHDLFAVPFDEVAAVLGRSPQAARQLASRARRRVQGRAPQTDADPAAQRAVVDAFFAAARDGDLPRLISLLDPEVVVHSDLGAGVLRSHGAQEVAASALRYAHPDRVVHPVLVNGAPGAAIARDGALFSIMAFTVADGRIVQIDAFAAPDLIGRLAGNPALPDPGSRPSR</sequence>
<dbReference type="PANTHER" id="PTHR30173">
    <property type="entry name" value="SIGMA 19 FACTOR"/>
    <property type="match status" value="1"/>
</dbReference>
<dbReference type="eggNOG" id="COG1595">
    <property type="taxonomic scope" value="Bacteria"/>
</dbReference>
<comment type="caution">
    <text evidence="8">The sequence shown here is derived from an EMBL/GenBank/DDBJ whole genome shotgun (WGS) entry which is preliminary data.</text>
</comment>
<dbReference type="PANTHER" id="PTHR30173:SF43">
    <property type="entry name" value="ECF RNA POLYMERASE SIGMA FACTOR SIGI-RELATED"/>
    <property type="match status" value="1"/>
</dbReference>
<keyword evidence="9" id="KW-1185">Reference proteome</keyword>
<evidence type="ECO:0000259" key="6">
    <source>
        <dbReference type="Pfam" id="PF04542"/>
    </source>
</evidence>
<dbReference type="InterPro" id="IPR036388">
    <property type="entry name" value="WH-like_DNA-bd_sf"/>
</dbReference>
<evidence type="ECO:0000256" key="3">
    <source>
        <dbReference type="ARBA" id="ARBA00023015"/>
    </source>
</evidence>
<dbReference type="InterPro" id="IPR013324">
    <property type="entry name" value="RNA_pol_sigma_r3/r4-like"/>
</dbReference>
<comment type="similarity">
    <text evidence="1">Belongs to the sigma-70 factor family. ECF subfamily.</text>
</comment>
<dbReference type="SUPFAM" id="SSF88946">
    <property type="entry name" value="Sigma2 domain of RNA polymerase sigma factors"/>
    <property type="match status" value="1"/>
</dbReference>
<keyword evidence="5" id="KW-0804">Transcription</keyword>
<dbReference type="InterPro" id="IPR014284">
    <property type="entry name" value="RNA_pol_sigma-70_dom"/>
</dbReference>
<evidence type="ECO:0000256" key="1">
    <source>
        <dbReference type="ARBA" id="ARBA00010641"/>
    </source>
</evidence>
<dbReference type="Pfam" id="PF04542">
    <property type="entry name" value="Sigma70_r2"/>
    <property type="match status" value="1"/>
</dbReference>
<dbReference type="SUPFAM" id="SSF54427">
    <property type="entry name" value="NTF2-like"/>
    <property type="match status" value="1"/>
</dbReference>
<dbReference type="STRING" id="396014.BF93_13100"/>
<proteinExistence type="inferred from homology"/>
<dbReference type="GO" id="GO:0016987">
    <property type="term" value="F:sigma factor activity"/>
    <property type="evidence" value="ECO:0007669"/>
    <property type="project" value="UniProtKB-KW"/>
</dbReference>
<evidence type="ECO:0000313" key="8">
    <source>
        <dbReference type="EMBL" id="EWS79540.1"/>
    </source>
</evidence>
<dbReference type="HOGENOM" id="CLU_047691_22_0_11"/>
<dbReference type="GO" id="GO:0006352">
    <property type="term" value="P:DNA-templated transcription initiation"/>
    <property type="evidence" value="ECO:0007669"/>
    <property type="project" value="InterPro"/>
</dbReference>
<protein>
    <submittedName>
        <fullName evidence="8">RNA polymerase sigma 70</fullName>
    </submittedName>
</protein>
<evidence type="ECO:0000313" key="9">
    <source>
        <dbReference type="Proteomes" id="UP000023067"/>
    </source>
</evidence>
<dbReference type="Gene3D" id="1.10.1740.10">
    <property type="match status" value="1"/>
</dbReference>
<dbReference type="AlphaFoldDB" id="Z9JMC5"/>
<dbReference type="Proteomes" id="UP000023067">
    <property type="component" value="Unassembled WGS sequence"/>
</dbReference>
<dbReference type="InterPro" id="IPR007627">
    <property type="entry name" value="RNA_pol_sigma70_r2"/>
</dbReference>
<feature type="domain" description="RNA polymerase sigma factor 70 region 4 type 2" evidence="7">
    <location>
        <begin position="121"/>
        <end position="167"/>
    </location>
</feature>
<accession>Z9JMC5</accession>
<dbReference type="InterPro" id="IPR013249">
    <property type="entry name" value="RNA_pol_sigma70_r4_t2"/>
</dbReference>
<dbReference type="SUPFAM" id="SSF88659">
    <property type="entry name" value="Sigma3 and sigma4 domains of RNA polymerase sigma factors"/>
    <property type="match status" value="1"/>
</dbReference>
<comment type="subunit">
    <text evidence="2">Interacts transiently with the RNA polymerase catalytic core formed by RpoA, RpoB, RpoC and RpoZ (2 alpha, 1 beta, 1 beta' and 1 omega subunit) to form the RNA polymerase holoenzyme that can initiate transcription.</text>
</comment>
<evidence type="ECO:0000256" key="4">
    <source>
        <dbReference type="ARBA" id="ARBA00023082"/>
    </source>
</evidence>
<reference evidence="8 9" key="1">
    <citation type="submission" date="2014-02" db="EMBL/GenBank/DDBJ databases">
        <title>Genome sequence of Brachybacterium phenoliresistens strain W13A50.</title>
        <authorList>
            <person name="Wang X."/>
        </authorList>
    </citation>
    <scope>NUCLEOTIDE SEQUENCE [LARGE SCALE GENOMIC DNA]</scope>
    <source>
        <strain evidence="8 9">W13A50</strain>
    </source>
</reference>
<dbReference type="InterPro" id="IPR052704">
    <property type="entry name" value="ECF_Sigma-70_Domain"/>
</dbReference>
<feature type="domain" description="RNA polymerase sigma-70 region 2" evidence="6">
    <location>
        <begin position="11"/>
        <end position="76"/>
    </location>
</feature>